<dbReference type="AlphaFoldDB" id="A0A8T9ICR7"/>
<keyword evidence="1" id="KW-0396">Initiation factor</keyword>
<name>A0A8T9ICR7_9FABA</name>
<accession>A0A8T9ICR7</accession>
<keyword evidence="1" id="KW-0648">Protein biosynthesis</keyword>
<evidence type="ECO:0000313" key="1">
    <source>
        <dbReference type="EMBL" id="UNN52143.1"/>
    </source>
</evidence>
<reference evidence="1" key="2">
    <citation type="journal article" date="2022" name="Mitochondrial DNA Part B Resour">
        <title>The complete chloroplast genome of Indigofera stachyodes (Fabaceae), a traditional Chinese medicinal plant.</title>
        <authorList>
            <person name="Zhang N."/>
            <person name="Long J.L."/>
            <person name="Wu Y."/>
            <person name="Zhang Y.P."/>
            <person name="Wu Z.K."/>
        </authorList>
    </citation>
    <scope>NUCLEOTIDE SEQUENCE</scope>
</reference>
<reference evidence="1" key="1">
    <citation type="submission" date="2021-08" db="EMBL/GenBank/DDBJ databases">
        <authorList>
            <person name="Wu Z."/>
        </authorList>
    </citation>
    <scope>NUCLEOTIDE SEQUENCE</scope>
</reference>
<gene>
    <name evidence="1" type="primary">infA</name>
</gene>
<keyword evidence="1" id="KW-0934">Plastid</keyword>
<dbReference type="EMBL" id="MZ768851">
    <property type="protein sequence ID" value="UNN52143.1"/>
    <property type="molecule type" value="Genomic_DNA"/>
</dbReference>
<keyword evidence="1" id="KW-0150">Chloroplast</keyword>
<organism evidence="1">
    <name type="scientific">Indigofera stachyodes</name>
    <dbReference type="NCBI Taxonomy" id="1621251"/>
    <lineage>
        <taxon>Eukaryota</taxon>
        <taxon>Viridiplantae</taxon>
        <taxon>Streptophyta</taxon>
        <taxon>Embryophyta</taxon>
        <taxon>Tracheophyta</taxon>
        <taxon>Spermatophyta</taxon>
        <taxon>Magnoliopsida</taxon>
        <taxon>eudicotyledons</taxon>
        <taxon>Gunneridae</taxon>
        <taxon>Pentapetalae</taxon>
        <taxon>rosids</taxon>
        <taxon>fabids</taxon>
        <taxon>Fabales</taxon>
        <taxon>Fabaceae</taxon>
        <taxon>Papilionoideae</taxon>
        <taxon>50 kb inversion clade</taxon>
        <taxon>NPAAA clade</taxon>
        <taxon>indigoferoid/millettioid clade</taxon>
        <taxon>Indigofereae</taxon>
        <taxon>Indigofera</taxon>
    </lineage>
</organism>
<dbReference type="GeneID" id="71466163"/>
<proteinExistence type="predicted"/>
<geneLocation type="chloroplast" evidence="1"/>
<protein>
    <submittedName>
        <fullName evidence="1">Translational initiation factor 1</fullName>
    </submittedName>
</protein>
<dbReference type="RefSeq" id="YP_010324292.1">
    <property type="nucleotide sequence ID" value="NC_062052.1"/>
</dbReference>
<dbReference type="GO" id="GO:0003743">
    <property type="term" value="F:translation initiation factor activity"/>
    <property type="evidence" value="ECO:0007669"/>
    <property type="project" value="UniProtKB-KW"/>
</dbReference>
<sequence length="42" mass="5180">MFQILLYNENMILGYVSEKIRRTLIFYLYDRKIKNESISHLI</sequence>